<feature type="compositionally biased region" description="Low complexity" evidence="1">
    <location>
        <begin position="59"/>
        <end position="74"/>
    </location>
</feature>
<gene>
    <name evidence="2" type="ORF">HK097_007461</name>
</gene>
<comment type="caution">
    <text evidence="2">The sequence shown here is derived from an EMBL/GenBank/DDBJ whole genome shotgun (WGS) entry which is preliminary data.</text>
</comment>
<proteinExistence type="predicted"/>
<feature type="compositionally biased region" description="Basic and acidic residues" evidence="1">
    <location>
        <begin position="84"/>
        <end position="101"/>
    </location>
</feature>
<feature type="compositionally biased region" description="Basic and acidic residues" evidence="1">
    <location>
        <begin position="43"/>
        <end position="57"/>
    </location>
</feature>
<protein>
    <submittedName>
        <fullName evidence="2">Uncharacterized protein</fullName>
    </submittedName>
</protein>
<dbReference type="AlphaFoldDB" id="A0AAD5X4J5"/>
<keyword evidence="3" id="KW-1185">Reference proteome</keyword>
<evidence type="ECO:0000313" key="2">
    <source>
        <dbReference type="EMBL" id="KAJ3051510.1"/>
    </source>
</evidence>
<evidence type="ECO:0000313" key="3">
    <source>
        <dbReference type="Proteomes" id="UP001212841"/>
    </source>
</evidence>
<organism evidence="2 3">
    <name type="scientific">Rhizophlyctis rosea</name>
    <dbReference type="NCBI Taxonomy" id="64517"/>
    <lineage>
        <taxon>Eukaryota</taxon>
        <taxon>Fungi</taxon>
        <taxon>Fungi incertae sedis</taxon>
        <taxon>Chytridiomycota</taxon>
        <taxon>Chytridiomycota incertae sedis</taxon>
        <taxon>Chytridiomycetes</taxon>
        <taxon>Rhizophlyctidales</taxon>
        <taxon>Rhizophlyctidaceae</taxon>
        <taxon>Rhizophlyctis</taxon>
    </lineage>
</organism>
<dbReference type="EMBL" id="JADGJD010000387">
    <property type="protein sequence ID" value="KAJ3051510.1"/>
    <property type="molecule type" value="Genomic_DNA"/>
</dbReference>
<accession>A0AAD5X4J5</accession>
<sequence length="101" mass="11097">MAPQQPKPSTKMVGPPKTHPPKKHFGGLDAKKVGLVRKKREQRARQAEKRAKKREEDAAAAAAAAEVAFKPAESADGEGMNEGKSGKEDVVEEVEWKREHE</sequence>
<feature type="region of interest" description="Disordered" evidence="1">
    <location>
        <begin position="1"/>
        <end position="101"/>
    </location>
</feature>
<reference evidence="2" key="1">
    <citation type="submission" date="2020-05" db="EMBL/GenBank/DDBJ databases">
        <title>Phylogenomic resolution of chytrid fungi.</title>
        <authorList>
            <person name="Stajich J.E."/>
            <person name="Amses K."/>
            <person name="Simmons R."/>
            <person name="Seto K."/>
            <person name="Myers J."/>
            <person name="Bonds A."/>
            <person name="Quandt C.A."/>
            <person name="Barry K."/>
            <person name="Liu P."/>
            <person name="Grigoriev I."/>
            <person name="Longcore J.E."/>
            <person name="James T.Y."/>
        </authorList>
    </citation>
    <scope>NUCLEOTIDE SEQUENCE</scope>
    <source>
        <strain evidence="2">JEL0318</strain>
    </source>
</reference>
<dbReference type="Proteomes" id="UP001212841">
    <property type="component" value="Unassembled WGS sequence"/>
</dbReference>
<evidence type="ECO:0000256" key="1">
    <source>
        <dbReference type="SAM" id="MobiDB-lite"/>
    </source>
</evidence>
<name>A0AAD5X4J5_9FUNG</name>